<dbReference type="EMBL" id="CAMAPC010000003">
    <property type="protein sequence ID" value="CAH9052890.1"/>
    <property type="molecule type" value="Genomic_DNA"/>
</dbReference>
<gene>
    <name evidence="2" type="ORF">PSECIP111854_01062</name>
    <name evidence="1" type="ORF">PSECIP111951_00058</name>
</gene>
<accession>A0A9W4QU66</accession>
<dbReference type="InterPro" id="IPR011008">
    <property type="entry name" value="Dimeric_a/b-barrel"/>
</dbReference>
<sequence>MSQNVFEIVEFKLVQGVSESDLMPLSDAFQAFLQEQPGFLYRSLATHQNGNGYVDVSYWQSIEDLNMVEKAFKESEACIAFLKVIDEQSVTMTQHNIIAQTQCSS</sequence>
<evidence type="ECO:0000313" key="4">
    <source>
        <dbReference type="Proteomes" id="UP001152485"/>
    </source>
</evidence>
<evidence type="ECO:0008006" key="5">
    <source>
        <dbReference type="Google" id="ProtNLM"/>
    </source>
</evidence>
<dbReference type="Proteomes" id="UP001152485">
    <property type="component" value="Unassembled WGS sequence"/>
</dbReference>
<name>A0A9W4QU66_9GAMM</name>
<evidence type="ECO:0000313" key="1">
    <source>
        <dbReference type="EMBL" id="CAH9049863.1"/>
    </source>
</evidence>
<evidence type="ECO:0000313" key="2">
    <source>
        <dbReference type="EMBL" id="CAH9052890.1"/>
    </source>
</evidence>
<comment type="caution">
    <text evidence="2">The sequence shown here is derived from an EMBL/GenBank/DDBJ whole genome shotgun (WGS) entry which is preliminary data.</text>
</comment>
<dbReference type="Gene3D" id="3.30.70.100">
    <property type="match status" value="1"/>
</dbReference>
<dbReference type="EMBL" id="CAMAPD010000001">
    <property type="protein sequence ID" value="CAH9049863.1"/>
    <property type="molecule type" value="Genomic_DNA"/>
</dbReference>
<protein>
    <recommendedName>
        <fullName evidence="5">ABM domain-containing protein</fullName>
    </recommendedName>
</protein>
<organism evidence="2 3">
    <name type="scientific">Pseudoalteromonas holothuriae</name>
    <dbReference type="NCBI Taxonomy" id="2963714"/>
    <lineage>
        <taxon>Bacteria</taxon>
        <taxon>Pseudomonadati</taxon>
        <taxon>Pseudomonadota</taxon>
        <taxon>Gammaproteobacteria</taxon>
        <taxon>Alteromonadales</taxon>
        <taxon>Pseudoalteromonadaceae</taxon>
        <taxon>Pseudoalteromonas</taxon>
    </lineage>
</organism>
<reference evidence="2 4" key="1">
    <citation type="submission" date="2022-07" db="EMBL/GenBank/DDBJ databases">
        <authorList>
            <person name="Criscuolo A."/>
        </authorList>
    </citation>
    <scope>NUCLEOTIDE SEQUENCE</scope>
    <source>
        <strain evidence="4">CIP 111951</strain>
        <strain evidence="2">CIP111854</strain>
        <strain evidence="1">CIP111951</strain>
    </source>
</reference>
<evidence type="ECO:0000313" key="3">
    <source>
        <dbReference type="Proteomes" id="UP001152467"/>
    </source>
</evidence>
<dbReference type="AlphaFoldDB" id="A0A9W4QU66"/>
<proteinExistence type="predicted"/>
<keyword evidence="3" id="KW-1185">Reference proteome</keyword>
<dbReference type="SUPFAM" id="SSF54909">
    <property type="entry name" value="Dimeric alpha+beta barrel"/>
    <property type="match status" value="1"/>
</dbReference>
<dbReference type="RefSeq" id="WP_261591267.1">
    <property type="nucleotide sequence ID" value="NZ_CAMAPC010000003.1"/>
</dbReference>
<dbReference type="Proteomes" id="UP001152467">
    <property type="component" value="Unassembled WGS sequence"/>
</dbReference>